<dbReference type="EMBL" id="JADBEM010000001">
    <property type="protein sequence ID" value="MBE1608815.1"/>
    <property type="molecule type" value="Genomic_DNA"/>
</dbReference>
<gene>
    <name evidence="2" type="ORF">HEB94_005663</name>
</gene>
<dbReference type="AlphaFoldDB" id="A0A927N5C2"/>
<proteinExistence type="predicted"/>
<evidence type="ECO:0000256" key="1">
    <source>
        <dbReference type="SAM" id="MobiDB-lite"/>
    </source>
</evidence>
<sequence length="263" mass="28447">MRRASFRAQLGRPLLRRPAGLLGVGLAGLAIGLTAACGGVEPSAGPAPSLHSPEPAASHRGDISPRRLTGNTDTPDSTPTPTRTPSPTPTITMTPLPQPSKTYPAPEMPKEPKETDPELDRITYRLKTIVWASAGEVEEKQTTSKCSKSENDIIRVGSYKFTCDVKLDGVQTRFDISATVKESEVKWTWTADELPVTEKKAVYEATRQAFRPARVTCDVVDLELVKVGAQTGLTCWVTDIYNKQVSYRGKLLPAGALAFSPDA</sequence>
<feature type="compositionally biased region" description="Low complexity" evidence="1">
    <location>
        <begin position="69"/>
        <end position="81"/>
    </location>
</feature>
<evidence type="ECO:0000313" key="3">
    <source>
        <dbReference type="Proteomes" id="UP000638648"/>
    </source>
</evidence>
<name>A0A927N5C2_9ACTN</name>
<comment type="caution">
    <text evidence="2">The sequence shown here is derived from an EMBL/GenBank/DDBJ whole genome shotgun (WGS) entry which is preliminary data.</text>
</comment>
<dbReference type="Proteomes" id="UP000638648">
    <property type="component" value="Unassembled WGS sequence"/>
</dbReference>
<accession>A0A927N5C2</accession>
<keyword evidence="3" id="KW-1185">Reference proteome</keyword>
<reference evidence="2" key="1">
    <citation type="submission" date="2020-10" db="EMBL/GenBank/DDBJ databases">
        <title>Sequencing the genomes of 1000 actinobacteria strains.</title>
        <authorList>
            <person name="Klenk H.-P."/>
        </authorList>
    </citation>
    <scope>NUCLEOTIDE SEQUENCE</scope>
    <source>
        <strain evidence="2">DSM 45354</strain>
    </source>
</reference>
<feature type="compositionally biased region" description="Basic and acidic residues" evidence="1">
    <location>
        <begin position="108"/>
        <end position="117"/>
    </location>
</feature>
<organism evidence="2 3">
    <name type="scientific">Actinopolymorpha pittospori</name>
    <dbReference type="NCBI Taxonomy" id="648752"/>
    <lineage>
        <taxon>Bacteria</taxon>
        <taxon>Bacillati</taxon>
        <taxon>Actinomycetota</taxon>
        <taxon>Actinomycetes</taxon>
        <taxon>Propionibacteriales</taxon>
        <taxon>Actinopolymorphaceae</taxon>
        <taxon>Actinopolymorpha</taxon>
    </lineage>
</organism>
<evidence type="ECO:0000313" key="2">
    <source>
        <dbReference type="EMBL" id="MBE1608815.1"/>
    </source>
</evidence>
<protein>
    <submittedName>
        <fullName evidence="2">Uncharacterized protein</fullName>
    </submittedName>
</protein>
<dbReference type="RefSeq" id="WP_192752519.1">
    <property type="nucleotide sequence ID" value="NZ_BAABJL010000172.1"/>
</dbReference>
<feature type="region of interest" description="Disordered" evidence="1">
    <location>
        <begin position="42"/>
        <end position="117"/>
    </location>
</feature>